<keyword evidence="2" id="KW-1185">Reference proteome</keyword>
<evidence type="ECO:0000313" key="2">
    <source>
        <dbReference type="Proteomes" id="UP000637002"/>
    </source>
</evidence>
<dbReference type="RefSeq" id="WP_188611335.1">
    <property type="nucleotide sequence ID" value="NZ_BMGG01000008.1"/>
</dbReference>
<accession>A0A916UNZ1</accession>
<proteinExistence type="predicted"/>
<evidence type="ECO:0000313" key="1">
    <source>
        <dbReference type="EMBL" id="GGC81384.1"/>
    </source>
</evidence>
<sequence>MVTKADFTADEWKLVLGSPMLASLAVTLADPSGLWGTMKEGMASGLALLAAKNDAGANALAKAIAGDMETSEGRAAAREGLKAELTGKSPAEMKQQVLAALTQVGAIVSAKDAADAQGFKAWLQQVAQKTAEAASEGGFLGFGGIQISEAEKATLAEVGKALGTAQA</sequence>
<comment type="caution">
    <text evidence="1">The sequence shown here is derived from an EMBL/GenBank/DDBJ whole genome shotgun (WGS) entry which is preliminary data.</text>
</comment>
<reference evidence="1" key="1">
    <citation type="journal article" date="2014" name="Int. J. Syst. Evol. Microbiol.">
        <title>Complete genome sequence of Corynebacterium casei LMG S-19264T (=DSM 44701T), isolated from a smear-ripened cheese.</title>
        <authorList>
            <consortium name="US DOE Joint Genome Institute (JGI-PGF)"/>
            <person name="Walter F."/>
            <person name="Albersmeier A."/>
            <person name="Kalinowski J."/>
            <person name="Ruckert C."/>
        </authorList>
    </citation>
    <scope>NUCLEOTIDE SEQUENCE</scope>
    <source>
        <strain evidence="1">CGMCC 1.12919</strain>
    </source>
</reference>
<organism evidence="1 2">
    <name type="scientific">Chelatococcus reniformis</name>
    <dbReference type="NCBI Taxonomy" id="1494448"/>
    <lineage>
        <taxon>Bacteria</taxon>
        <taxon>Pseudomonadati</taxon>
        <taxon>Pseudomonadota</taxon>
        <taxon>Alphaproteobacteria</taxon>
        <taxon>Hyphomicrobiales</taxon>
        <taxon>Chelatococcaceae</taxon>
        <taxon>Chelatococcus</taxon>
    </lineage>
</organism>
<dbReference type="AlphaFoldDB" id="A0A916UNZ1"/>
<dbReference type="EMBL" id="BMGG01000008">
    <property type="protein sequence ID" value="GGC81384.1"/>
    <property type="molecule type" value="Genomic_DNA"/>
</dbReference>
<protein>
    <submittedName>
        <fullName evidence="1">Uncharacterized protein</fullName>
    </submittedName>
</protein>
<gene>
    <name evidence="1" type="ORF">GCM10010994_44190</name>
</gene>
<reference evidence="1" key="2">
    <citation type="submission" date="2020-09" db="EMBL/GenBank/DDBJ databases">
        <authorList>
            <person name="Sun Q."/>
            <person name="Zhou Y."/>
        </authorList>
    </citation>
    <scope>NUCLEOTIDE SEQUENCE</scope>
    <source>
        <strain evidence="1">CGMCC 1.12919</strain>
    </source>
</reference>
<name>A0A916UNZ1_9HYPH</name>
<dbReference type="Proteomes" id="UP000637002">
    <property type="component" value="Unassembled WGS sequence"/>
</dbReference>